<accession>A0A428B909</accession>
<reference evidence="1 2" key="1">
    <citation type="submission" date="2018-11" db="EMBL/GenBank/DDBJ databases">
        <title>Species Designations Belie Phenotypic and Genotypic Heterogeneity in Oral Streptococci.</title>
        <authorList>
            <person name="Velsko I."/>
        </authorList>
    </citation>
    <scope>NUCLEOTIDE SEQUENCE [LARGE SCALE GENOMIC DNA]</scope>
    <source>
        <strain evidence="1 2">BCC15</strain>
    </source>
</reference>
<dbReference type="EMBL" id="RJNH01000013">
    <property type="protein sequence ID" value="RSI59637.1"/>
    <property type="molecule type" value="Genomic_DNA"/>
</dbReference>
<comment type="caution">
    <text evidence="1">The sequence shown here is derived from an EMBL/GenBank/DDBJ whole genome shotgun (WGS) entry which is preliminary data.</text>
</comment>
<dbReference type="RefSeq" id="WP_125448082.1">
    <property type="nucleotide sequence ID" value="NZ_RJNH01000013.1"/>
</dbReference>
<sequence>MENKPKLHEDSFSSEKLLLEPDYLTDYLQLKKYEVADKNNKEIRNILEYMILGYGLHVIVSELGIQSTLSLAERTIRRKLNDCGLSNVDKLMANYYRLLLFPMLQAGEKHLIEKYNEENSLVRKYKKHKKVFKSNVVFREGASEYLGTLTYNIVSNLITMPILFAYSPITSNVNQLSEFFNKLARAQNSKLSEFANDIGFDSVQLDSWIFNAMKKMEISVNDNAELVDDLTGEVITTIGQCKI</sequence>
<proteinExistence type="predicted"/>
<organism evidence="1 2">
    <name type="scientific">Streptococcus mitis</name>
    <dbReference type="NCBI Taxonomy" id="28037"/>
    <lineage>
        <taxon>Bacteria</taxon>
        <taxon>Bacillati</taxon>
        <taxon>Bacillota</taxon>
        <taxon>Bacilli</taxon>
        <taxon>Lactobacillales</taxon>
        <taxon>Streptococcaceae</taxon>
        <taxon>Streptococcus</taxon>
        <taxon>Streptococcus mitis group</taxon>
    </lineage>
</organism>
<protein>
    <submittedName>
        <fullName evidence="1">Uncharacterized protein</fullName>
    </submittedName>
</protein>
<name>A0A428B909_STRMT</name>
<evidence type="ECO:0000313" key="2">
    <source>
        <dbReference type="Proteomes" id="UP000278653"/>
    </source>
</evidence>
<gene>
    <name evidence="1" type="ORF">D8865_09190</name>
</gene>
<evidence type="ECO:0000313" key="1">
    <source>
        <dbReference type="EMBL" id="RSI59637.1"/>
    </source>
</evidence>
<dbReference type="Proteomes" id="UP000278653">
    <property type="component" value="Unassembled WGS sequence"/>
</dbReference>
<dbReference type="AlphaFoldDB" id="A0A428B909"/>